<reference evidence="23" key="1">
    <citation type="submission" date="2020-06" db="EMBL/GenBank/DDBJ databases">
        <title>Stable isotope informed genome-resolved metagenomics uncovers potential trophic interactions in rhizosphere soil.</title>
        <authorList>
            <person name="Starr E.P."/>
            <person name="Shi S."/>
            <person name="Blazewicz S.J."/>
            <person name="Koch B.J."/>
            <person name="Probst A.J."/>
            <person name="Hungate B.A."/>
            <person name="Pett-Ridge J."/>
            <person name="Firestone M.K."/>
            <person name="Banfield J.F."/>
        </authorList>
    </citation>
    <scope>NUCLEOTIDE SEQUENCE</scope>
    <source>
        <strain evidence="23">YM_69_17</strain>
    </source>
</reference>
<evidence type="ECO:0000256" key="7">
    <source>
        <dbReference type="ARBA" id="ARBA00022630"/>
    </source>
</evidence>
<dbReference type="InterPro" id="IPR029055">
    <property type="entry name" value="Ntn_hydrolases_N"/>
</dbReference>
<dbReference type="InterPro" id="IPR036485">
    <property type="entry name" value="Glu_synth_asu_C_sf"/>
</dbReference>
<evidence type="ECO:0000256" key="12">
    <source>
        <dbReference type="ARBA" id="ARBA00023002"/>
    </source>
</evidence>
<dbReference type="EC" id="1.4.1.13" evidence="5"/>
<evidence type="ECO:0000256" key="9">
    <source>
        <dbReference type="ARBA" id="ARBA00022723"/>
    </source>
</evidence>
<dbReference type="InterPro" id="IPR006982">
    <property type="entry name" value="Glu_synth_centr_N"/>
</dbReference>
<dbReference type="GO" id="GO:0019676">
    <property type="term" value="P:ammonia assimilation cycle"/>
    <property type="evidence" value="ECO:0007669"/>
    <property type="project" value="TreeGrafter"/>
</dbReference>
<dbReference type="PANTHER" id="PTHR11938">
    <property type="entry name" value="FAD NADPH DEHYDROGENASE/OXIDOREDUCTASE"/>
    <property type="match status" value="1"/>
</dbReference>
<comment type="cofactor">
    <cofactor evidence="3">
        <name>FAD</name>
        <dbReference type="ChEBI" id="CHEBI:57692"/>
    </cofactor>
</comment>
<evidence type="ECO:0000256" key="17">
    <source>
        <dbReference type="ARBA" id="ARBA00037898"/>
    </source>
</evidence>
<keyword evidence="10" id="KW-0274">FAD</keyword>
<evidence type="ECO:0000256" key="4">
    <source>
        <dbReference type="ARBA" id="ARBA00009716"/>
    </source>
</evidence>
<dbReference type="FunFam" id="2.160.20.60:FF:000001">
    <property type="entry name" value="Glutamate synthase, large subunit"/>
    <property type="match status" value="1"/>
</dbReference>
<keyword evidence="7" id="KW-0285">Flavoprotein</keyword>
<evidence type="ECO:0000256" key="5">
    <source>
        <dbReference type="ARBA" id="ARBA00012079"/>
    </source>
</evidence>
<protein>
    <recommendedName>
        <fullName evidence="19">Glutamate synthase [NADPH] large chain</fullName>
        <ecNumber evidence="5">1.4.1.13</ecNumber>
    </recommendedName>
    <alternativeName>
        <fullName evidence="20">Glutamate synthase subunit alpha</fullName>
    </alternativeName>
</protein>
<evidence type="ECO:0000256" key="8">
    <source>
        <dbReference type="ARBA" id="ARBA00022643"/>
    </source>
</evidence>
<comment type="catalytic activity">
    <reaction evidence="18">
        <text>2 L-glutamate + NADP(+) = L-glutamine + 2-oxoglutarate + NADPH + H(+)</text>
        <dbReference type="Rhea" id="RHEA:15501"/>
        <dbReference type="ChEBI" id="CHEBI:15378"/>
        <dbReference type="ChEBI" id="CHEBI:16810"/>
        <dbReference type="ChEBI" id="CHEBI:29985"/>
        <dbReference type="ChEBI" id="CHEBI:57783"/>
        <dbReference type="ChEBI" id="CHEBI:58349"/>
        <dbReference type="ChEBI" id="CHEBI:58359"/>
        <dbReference type="EC" id="1.4.1.13"/>
    </reaction>
</comment>
<keyword evidence="16" id="KW-0003">3Fe-4S</keyword>
<sequence length="1523" mass="166818">MSQSENSPMSAGERFVREYDANVAHLVEAHAYDPAEEHDACGVGFIATLDGKPRREVVQAGIDALKAVWHRGAVDADGKTGDGAGIHVQIPQQFFHEHVERVGHRPQPGLIAVGQAFLPRTDLEAQEKCRCLVEGEILSFGYYIYGWRQVPIDVAIIGEKANAARPEIEQIMIANPKGVPEEQFERDLYVIRRRIEKAAQAAGIADFYLCSLSCRSIIYKGMFLAAQLTAFYPDLLDERFISNFAIYHQRYSTNTFPTWRLAQPFRMLAHNGEINTLKGNSNWMRAHETRMASPVFGDAVEDIKPVIQGGSSDSAALDAVFEVMVRAGRDAPMVKAMLVPEATPADADITPTHRAFVSYCNAVMEAWDGPAALAMYDGRWVMGGMDRNGLRPMRYTITEDGLLIAGSEAGMVRLEDSRIIEKGRLGPGQMLAVDLQEGRLYHDREIKQVLASKQPYQDWTKRIKVIDGLIRAGGEDTGASMPREELRRRQVAMNITMEDLELILHPMVEDAKEAVGSMGDDTPIAILSDLNRPLHHFFRQNFSQVTNPPIDSLRERRVMSLRTRLGNLGNILDEDASQCDLLQLDSPVLTNAEYDAMRAYMGATAAEIDCTFDRAGGEQGLRDALRRVCREAEDAVRGGATHIVLTDQHVGPDRVAIQMILATGAVHTHLIRQSLRTFTSLNVRSMECVDVHHFAVLIGVGATTVNAYLAQEAIADRQRRGLFGDLSLDACMKRYRQAVDDGLLKIMSKMGISVISSYRGGCNFEAVGLSRSLVAEYFPGMPSRISGLGMAGLQMKAIEMHEAAWNSNVVTLPVGGFYRYRQGQERHAWEGRMIHMLQQAVATDSYSLYRKYSDMIRHQAPVALRDLLDFVPVRESVSIDEVESITEIRKRFITPGMSLGALSPEAHGTLNVAMNRIGARSDSGEGGEDPARFRPDKNGDNWNSAIKQVASGRFGVTAEYLNQARELEIKVAQGAKPGEGGQLPGFKVTVEIAKLRHATPGVMLISPPPHHDIYSIEDLAQLIYDLKQINPDAKVTVKLVSRTGIGTIAAGVAKANADIILISGHVGGTGASPQTSLKFAGVPWEMGLSEVHQVLTLNRLRHRIRLRTDGGIKTGRDVVIAAILGAEEFGIGTASLIAMGCIMVRQCHSNTCPVGVCTQDPELRAKFSGSPEKVVNLFSFIAEEVREILAQLGYRSINEIVGRTELLRQVSRGAAHLDDLDLNPLLAKADPGEHAMYCTLEGRNPVPDTLDAQMIADARPLFELGEKTQLTYSIRNTHRAVGTRMSSMITRKFGMTGLQPGHVTVRLRGNAGQSLGAWAVQGLKLEVFGDANDYVGKGLSGGTIVVRPFAASSLKTNENTIIGNTVLYGATAGKLFAAGQAGERFAVRNSGATVVVEGCGSNGCEYMTGGTAVILGPVGDNFAAGMTGGMAFVYDTDGSFARRTNPESVLWQRVETRHYDDQLRGLIAEHVRETGSAWAASILHDWPIERSKFWQVVPKEMVSRLQHPIRAEAADEALRIPAE</sequence>
<evidence type="ECO:0000256" key="13">
    <source>
        <dbReference type="ARBA" id="ARBA00023004"/>
    </source>
</evidence>
<dbReference type="SUPFAM" id="SSF69336">
    <property type="entry name" value="Alpha subunit of glutamate synthase, C-terminal domain"/>
    <property type="match status" value="1"/>
</dbReference>
<evidence type="ECO:0000256" key="1">
    <source>
        <dbReference type="ARBA" id="ARBA00001917"/>
    </source>
</evidence>
<comment type="cofactor">
    <cofactor evidence="1">
        <name>FMN</name>
        <dbReference type="ChEBI" id="CHEBI:58210"/>
    </cofactor>
</comment>
<dbReference type="FunFam" id="3.20.20.70:FF:000097">
    <property type="entry name" value="Glutamate synthase, large subunit"/>
    <property type="match status" value="1"/>
</dbReference>
<feature type="domain" description="Glutamine amidotransferase type-2" evidence="22">
    <location>
        <begin position="41"/>
        <end position="436"/>
    </location>
</feature>
<keyword evidence="8" id="KW-0288">FMN</keyword>
<evidence type="ECO:0000256" key="11">
    <source>
        <dbReference type="ARBA" id="ARBA00022962"/>
    </source>
</evidence>
<organism evidence="23 24">
    <name type="scientific">Inquilinus limosus</name>
    <dbReference type="NCBI Taxonomy" id="171674"/>
    <lineage>
        <taxon>Bacteria</taxon>
        <taxon>Pseudomonadati</taxon>
        <taxon>Pseudomonadota</taxon>
        <taxon>Alphaproteobacteria</taxon>
        <taxon>Rhodospirillales</taxon>
        <taxon>Rhodospirillaceae</taxon>
        <taxon>Inquilinus</taxon>
    </lineage>
</organism>
<evidence type="ECO:0000256" key="14">
    <source>
        <dbReference type="ARBA" id="ARBA00023014"/>
    </source>
</evidence>
<dbReference type="GO" id="GO:0046872">
    <property type="term" value="F:metal ion binding"/>
    <property type="evidence" value="ECO:0007669"/>
    <property type="project" value="UniProtKB-KW"/>
</dbReference>
<keyword evidence="12 23" id="KW-0560">Oxidoreductase</keyword>
<dbReference type="SUPFAM" id="SSF51395">
    <property type="entry name" value="FMN-linked oxidoreductases"/>
    <property type="match status" value="1"/>
</dbReference>
<gene>
    <name evidence="23" type="primary">gltB</name>
    <name evidence="23" type="ORF">JF625_03590</name>
</gene>
<dbReference type="PANTHER" id="PTHR11938:SF133">
    <property type="entry name" value="GLUTAMATE SYNTHASE (NADH)"/>
    <property type="match status" value="1"/>
</dbReference>
<dbReference type="GO" id="GO:0006537">
    <property type="term" value="P:glutamate biosynthetic process"/>
    <property type="evidence" value="ECO:0007669"/>
    <property type="project" value="UniProtKB-KW"/>
</dbReference>
<evidence type="ECO:0000256" key="15">
    <source>
        <dbReference type="ARBA" id="ARBA00023164"/>
    </source>
</evidence>
<dbReference type="EMBL" id="JAEKLZ010000085">
    <property type="protein sequence ID" value="MBW8724228.1"/>
    <property type="molecule type" value="Genomic_DNA"/>
</dbReference>
<comment type="cofactor">
    <cofactor evidence="2">
        <name>[3Fe-4S] cluster</name>
        <dbReference type="ChEBI" id="CHEBI:21137"/>
    </cofactor>
</comment>
<dbReference type="InterPro" id="IPR013785">
    <property type="entry name" value="Aldolase_TIM"/>
</dbReference>
<dbReference type="InterPro" id="IPR017932">
    <property type="entry name" value="GATase_2_dom"/>
</dbReference>
<dbReference type="Gene3D" id="2.160.20.60">
    <property type="entry name" value="Glutamate synthase, alpha subunit, C-terminal domain"/>
    <property type="match status" value="1"/>
</dbReference>
<dbReference type="InterPro" id="IPR002489">
    <property type="entry name" value="Glu_synth_asu_C"/>
</dbReference>
<comment type="pathway">
    <text evidence="17">Amino-acid biosynthesis; L-glutamate biosynthesis via GLT pathway; L-glutamate from 2-oxoglutarate and L-glutamine (NADP(+) route): step 1/1.</text>
</comment>
<evidence type="ECO:0000259" key="22">
    <source>
        <dbReference type="PROSITE" id="PS51278"/>
    </source>
</evidence>
<feature type="compositionally biased region" description="Basic and acidic residues" evidence="21">
    <location>
        <begin position="929"/>
        <end position="939"/>
    </location>
</feature>
<keyword evidence="6" id="KW-0028">Amino-acid biosynthesis</keyword>
<dbReference type="PROSITE" id="PS51278">
    <property type="entry name" value="GATASE_TYPE_2"/>
    <property type="match status" value="1"/>
</dbReference>
<keyword evidence="14" id="KW-0411">Iron-sulfur</keyword>
<feature type="region of interest" description="Disordered" evidence="21">
    <location>
        <begin position="919"/>
        <end position="940"/>
    </location>
</feature>
<dbReference type="NCBIfam" id="NF008730">
    <property type="entry name" value="PRK11750.1"/>
    <property type="match status" value="1"/>
</dbReference>
<keyword evidence="13" id="KW-0408">Iron</keyword>
<keyword evidence="9" id="KW-0479">Metal-binding</keyword>
<evidence type="ECO:0000256" key="3">
    <source>
        <dbReference type="ARBA" id="ARBA00001974"/>
    </source>
</evidence>
<dbReference type="Gene3D" id="3.20.20.70">
    <property type="entry name" value="Aldolase class I"/>
    <property type="match status" value="2"/>
</dbReference>
<evidence type="ECO:0000256" key="21">
    <source>
        <dbReference type="SAM" id="MobiDB-lite"/>
    </source>
</evidence>
<evidence type="ECO:0000313" key="24">
    <source>
        <dbReference type="Proteomes" id="UP000700706"/>
    </source>
</evidence>
<dbReference type="CDD" id="cd00982">
    <property type="entry name" value="gltB_C"/>
    <property type="match status" value="1"/>
</dbReference>
<dbReference type="FunFam" id="3.60.20.10:FF:000001">
    <property type="entry name" value="Glutamate synthase, large subunit"/>
    <property type="match status" value="1"/>
</dbReference>
<dbReference type="InterPro" id="IPR050711">
    <property type="entry name" value="ET-N_metabolism_enzyme"/>
</dbReference>
<dbReference type="GO" id="GO:0004355">
    <property type="term" value="F:glutamate synthase (NADPH) activity"/>
    <property type="evidence" value="ECO:0007669"/>
    <property type="project" value="UniProtKB-EC"/>
</dbReference>
<keyword evidence="11" id="KW-0315">Glutamine amidotransferase</keyword>
<comment type="caution">
    <text evidence="23">The sequence shown here is derived from an EMBL/GenBank/DDBJ whole genome shotgun (WGS) entry which is preliminary data.</text>
</comment>
<dbReference type="Pfam" id="PF01493">
    <property type="entry name" value="GXGXG"/>
    <property type="match status" value="1"/>
</dbReference>
<dbReference type="CDD" id="cd00713">
    <property type="entry name" value="GltS"/>
    <property type="match status" value="1"/>
</dbReference>
<keyword evidence="15" id="KW-0314">Glutamate biosynthesis</keyword>
<dbReference type="SUPFAM" id="SSF56235">
    <property type="entry name" value="N-terminal nucleophile aminohydrolases (Ntn hydrolases)"/>
    <property type="match status" value="1"/>
</dbReference>
<name>A0A952FG10_9PROT</name>
<evidence type="ECO:0000256" key="20">
    <source>
        <dbReference type="ARBA" id="ARBA00079921"/>
    </source>
</evidence>
<proteinExistence type="inferred from homology"/>
<dbReference type="GO" id="GO:0051538">
    <property type="term" value="F:3 iron, 4 sulfur cluster binding"/>
    <property type="evidence" value="ECO:0007669"/>
    <property type="project" value="UniProtKB-KW"/>
</dbReference>
<dbReference type="CDD" id="cd02808">
    <property type="entry name" value="GltS_FMN"/>
    <property type="match status" value="1"/>
</dbReference>
<dbReference type="InterPro" id="IPR002932">
    <property type="entry name" value="Glu_synthdom"/>
</dbReference>
<accession>A0A952FG10</accession>
<dbReference type="Pfam" id="PF00310">
    <property type="entry name" value="GATase_2"/>
    <property type="match status" value="1"/>
</dbReference>
<evidence type="ECO:0000256" key="16">
    <source>
        <dbReference type="ARBA" id="ARBA00023291"/>
    </source>
</evidence>
<evidence type="ECO:0000256" key="18">
    <source>
        <dbReference type="ARBA" id="ARBA00048151"/>
    </source>
</evidence>
<evidence type="ECO:0000313" key="23">
    <source>
        <dbReference type="EMBL" id="MBW8724228.1"/>
    </source>
</evidence>
<evidence type="ECO:0000256" key="10">
    <source>
        <dbReference type="ARBA" id="ARBA00022827"/>
    </source>
</evidence>
<evidence type="ECO:0000256" key="19">
    <source>
        <dbReference type="ARBA" id="ARBA00072108"/>
    </source>
</evidence>
<dbReference type="Proteomes" id="UP000700706">
    <property type="component" value="Unassembled WGS sequence"/>
</dbReference>
<dbReference type="Gene3D" id="3.60.20.10">
    <property type="entry name" value="Glutamine Phosphoribosylpyrophosphate, subunit 1, domain 1"/>
    <property type="match status" value="1"/>
</dbReference>
<dbReference type="Pfam" id="PF04898">
    <property type="entry name" value="Glu_syn_central"/>
    <property type="match status" value="1"/>
</dbReference>
<comment type="similarity">
    <text evidence="4">Belongs to the glutamate synthase family.</text>
</comment>
<evidence type="ECO:0000256" key="6">
    <source>
        <dbReference type="ARBA" id="ARBA00022605"/>
    </source>
</evidence>
<evidence type="ECO:0000256" key="2">
    <source>
        <dbReference type="ARBA" id="ARBA00001927"/>
    </source>
</evidence>
<dbReference type="Pfam" id="PF01645">
    <property type="entry name" value="Glu_synthase"/>
    <property type="match status" value="1"/>
</dbReference>